<proteinExistence type="predicted"/>
<protein>
    <submittedName>
        <fullName evidence="1">Uncharacterized protein</fullName>
    </submittedName>
</protein>
<dbReference type="EMBL" id="WNKT01000017">
    <property type="protein sequence ID" value="MTW21319.1"/>
    <property type="molecule type" value="Genomic_DNA"/>
</dbReference>
<evidence type="ECO:0000313" key="2">
    <source>
        <dbReference type="Proteomes" id="UP000434044"/>
    </source>
</evidence>
<reference evidence="1 2" key="1">
    <citation type="submission" date="2019-11" db="EMBL/GenBank/DDBJ databases">
        <title>Whole-genome sequence of the anaerobic purple sulfur bacterium Allochromatium palmeri DSM 15591.</title>
        <authorList>
            <person name="Kyndt J.A."/>
            <person name="Meyer T.E."/>
        </authorList>
    </citation>
    <scope>NUCLEOTIDE SEQUENCE [LARGE SCALE GENOMIC DNA]</scope>
    <source>
        <strain evidence="1 2">DSM 15591</strain>
    </source>
</reference>
<dbReference type="AlphaFoldDB" id="A0A6N8EEJ2"/>
<dbReference type="Proteomes" id="UP000434044">
    <property type="component" value="Unassembled WGS sequence"/>
</dbReference>
<comment type="caution">
    <text evidence="1">The sequence shown here is derived from an EMBL/GenBank/DDBJ whole genome shotgun (WGS) entry which is preliminary data.</text>
</comment>
<evidence type="ECO:0000313" key="1">
    <source>
        <dbReference type="EMBL" id="MTW21319.1"/>
    </source>
</evidence>
<dbReference type="RefSeq" id="WP_155449908.1">
    <property type="nucleotide sequence ID" value="NZ_WNKT01000017.1"/>
</dbReference>
<organism evidence="1 2">
    <name type="scientific">Allochromatium palmeri</name>
    <dbReference type="NCBI Taxonomy" id="231048"/>
    <lineage>
        <taxon>Bacteria</taxon>
        <taxon>Pseudomonadati</taxon>
        <taxon>Pseudomonadota</taxon>
        <taxon>Gammaproteobacteria</taxon>
        <taxon>Chromatiales</taxon>
        <taxon>Chromatiaceae</taxon>
        <taxon>Allochromatium</taxon>
    </lineage>
</organism>
<name>A0A6N8EEJ2_9GAMM</name>
<accession>A0A6N8EEJ2</accession>
<sequence>MPTLWTEDWLLFLMRCQDAYLQRDRPEGFIYVVDVMEGIIPINQALARQVIRKPVIYQERWREGWVEARDTGKVRWKHI</sequence>
<gene>
    <name evidence="1" type="ORF">GJ668_09415</name>
</gene>
<keyword evidence="2" id="KW-1185">Reference proteome</keyword>